<dbReference type="AlphaFoldDB" id="D8PWQ4"/>
<feature type="compositionally biased region" description="Polar residues" evidence="1">
    <location>
        <begin position="810"/>
        <end position="819"/>
    </location>
</feature>
<evidence type="ECO:0000256" key="1">
    <source>
        <dbReference type="SAM" id="MobiDB-lite"/>
    </source>
</evidence>
<feature type="transmembrane region" description="Helical" evidence="2">
    <location>
        <begin position="28"/>
        <end position="46"/>
    </location>
</feature>
<dbReference type="HOGENOM" id="CLU_299188_0_0_1"/>
<accession>D8PWQ4</accession>
<feature type="compositionally biased region" description="Pro residues" evidence="1">
    <location>
        <begin position="794"/>
        <end position="809"/>
    </location>
</feature>
<feature type="compositionally biased region" description="Low complexity" evidence="1">
    <location>
        <begin position="532"/>
        <end position="551"/>
    </location>
</feature>
<feature type="region of interest" description="Disordered" evidence="1">
    <location>
        <begin position="197"/>
        <end position="400"/>
    </location>
</feature>
<organism evidence="4">
    <name type="scientific">Schizophyllum commune (strain H4-8 / FGSC 9210)</name>
    <name type="common">Split gill fungus</name>
    <dbReference type="NCBI Taxonomy" id="578458"/>
    <lineage>
        <taxon>Eukaryota</taxon>
        <taxon>Fungi</taxon>
        <taxon>Dikarya</taxon>
        <taxon>Basidiomycota</taxon>
        <taxon>Agaricomycotina</taxon>
        <taxon>Agaricomycetes</taxon>
        <taxon>Agaricomycetidae</taxon>
        <taxon>Agaricales</taxon>
        <taxon>Schizophyllaceae</taxon>
        <taxon>Schizophyllum</taxon>
    </lineage>
</organism>
<feature type="compositionally biased region" description="Basic and acidic residues" evidence="1">
    <location>
        <begin position="255"/>
        <end position="372"/>
    </location>
</feature>
<feature type="region of interest" description="Disordered" evidence="1">
    <location>
        <begin position="789"/>
        <end position="984"/>
    </location>
</feature>
<dbReference type="OMA" id="RESPNTH"/>
<feature type="compositionally biased region" description="Basic and acidic residues" evidence="1">
    <location>
        <begin position="952"/>
        <end position="979"/>
    </location>
</feature>
<feature type="compositionally biased region" description="Low complexity" evidence="1">
    <location>
        <begin position="447"/>
        <end position="465"/>
    </location>
</feature>
<feature type="transmembrane region" description="Helical" evidence="2">
    <location>
        <begin position="53"/>
        <end position="71"/>
    </location>
</feature>
<dbReference type="VEuPathDB" id="FungiDB:SCHCODRAFT_01210331"/>
<dbReference type="Proteomes" id="UP000007431">
    <property type="component" value="Unassembled WGS sequence"/>
</dbReference>
<dbReference type="EMBL" id="GL377303">
    <property type="protein sequence ID" value="EFJ00252.1"/>
    <property type="molecule type" value="Genomic_DNA"/>
</dbReference>
<dbReference type="InParanoid" id="D8PWQ4"/>
<feature type="compositionally biased region" description="Low complexity" evidence="1">
    <location>
        <begin position="824"/>
        <end position="838"/>
    </location>
</feature>
<keyword evidence="2" id="KW-0472">Membrane</keyword>
<evidence type="ECO:0000313" key="4">
    <source>
        <dbReference type="Proteomes" id="UP000007431"/>
    </source>
</evidence>
<evidence type="ECO:0000256" key="2">
    <source>
        <dbReference type="SAM" id="Phobius"/>
    </source>
</evidence>
<feature type="region of interest" description="Disordered" evidence="1">
    <location>
        <begin position="524"/>
        <end position="566"/>
    </location>
</feature>
<protein>
    <submittedName>
        <fullName evidence="3">Uncharacterized protein</fullName>
    </submittedName>
</protein>
<proteinExistence type="predicted"/>
<feature type="compositionally biased region" description="Polar residues" evidence="1">
    <location>
        <begin position="839"/>
        <end position="863"/>
    </location>
</feature>
<keyword evidence="2" id="KW-0812">Transmembrane</keyword>
<keyword evidence="4" id="KW-1185">Reference proteome</keyword>
<feature type="compositionally biased region" description="Low complexity" evidence="1">
    <location>
        <begin position="586"/>
        <end position="606"/>
    </location>
</feature>
<dbReference type="STRING" id="578458.D8PWQ4"/>
<feature type="region of interest" description="Disordered" evidence="1">
    <location>
        <begin position="585"/>
        <end position="630"/>
    </location>
</feature>
<feature type="compositionally biased region" description="Polar residues" evidence="1">
    <location>
        <begin position="894"/>
        <end position="905"/>
    </location>
</feature>
<sequence length="1003" mass="108256">MTITAFAVLWDYGLLLMLLYNMRPGTPAFTVLSTVFNLLCAAFDIVCYNFMEIIEFFLSIPIAIVVGYLNIDPAAIKYDVLYVRNACSRAVRGYLVALRERARKSVVAAWHRGCGYLDYQWKLHCWYADNINAMIVGSIEGRIREFTNECITFIYLTPPLAEVYMAGWQAWFWLLWMRDGASLLLSYLPAFHAASSRSTSATAQSTPNASRSSTPVSDNEAPVSNSSQPTTPEPQASEPQPSAQDESPRTNPAAQRERAERRERRERKKREERAARKREADLRAARSKEERERRQLQERLAREAEERRLEQEEQERQRQMREQAAREEERQRKVQEQAALEKERQRKAQELAALEKERQRKAQEQAALEKARSQSTAGQWLKQAIAKAATEQKTQPQPVVPLASAGTASLQLPKTLPPVVLQKTTGPTLPFSLSAAPVMAANPPRTPTTASTQPPSQSTPQPQAPILQQRPAMNLQPRLGQGQNVPQQLRPQPQQSAVGTPAGSLASPSGLQAFPTFFASGTAQQRPATGLPFPISTSTSAPAAPVTLAPPASAPPSQPQPQQQRTPEEIRLTVLARIAALKQEAQQLQTPSQTQQQPQQPSTQLPMLYAQPTPTPTVAAPSAASGQPTLFPANTLQVTPSSNQTATHNDAFSGAAVGSSMPAFSSSITSIHPINIPEPQAVAEPMEIDIPMPFIHNPSPPPQSDLMDVDDIEMEDAWEADCSATLSSDILPLSAPPTMEVDDELPESWPSPVWFPLATPQPSRPVTPAPLSPPPAVVRSPEIVMEVVAAPQNAPAPPPVATPPKPSPPRQVTTPTTFSVPLKPTSTAASASSSVPSTNGTTPKPAQGPSASTPPKATSNVSKQPAIPAKPTDPSKAPAPAPAAPKAGPSSIPQSSAPAKPSSVTPPASQANSPLSSPPAASRVDAGSAKAPANTSTAKPPLRKFGFALTKRPTEKKEETEDKPILFKDKRQFPPDAKKPAGPSVASYEYPATCFIDFNADLS</sequence>
<evidence type="ECO:0000313" key="3">
    <source>
        <dbReference type="EMBL" id="EFJ00252.1"/>
    </source>
</evidence>
<name>D8PWQ4_SCHCM</name>
<feature type="region of interest" description="Disordered" evidence="1">
    <location>
        <begin position="420"/>
        <end position="509"/>
    </location>
</feature>
<feature type="compositionally biased region" description="Low complexity" evidence="1">
    <location>
        <begin position="616"/>
        <end position="625"/>
    </location>
</feature>
<dbReference type="eggNOG" id="ENOG502R12A">
    <property type="taxonomic scope" value="Eukaryota"/>
</dbReference>
<feature type="compositionally biased region" description="Polar residues" evidence="1">
    <location>
        <begin position="207"/>
        <end position="252"/>
    </location>
</feature>
<keyword evidence="2" id="KW-1133">Transmembrane helix</keyword>
<feature type="compositionally biased region" description="Low complexity" evidence="1">
    <location>
        <begin position="884"/>
        <end position="893"/>
    </location>
</feature>
<feature type="compositionally biased region" description="Low complexity" evidence="1">
    <location>
        <begin position="197"/>
        <end position="206"/>
    </location>
</feature>
<gene>
    <name evidence="3" type="ORF">SCHCODRAFT_256102</name>
</gene>
<feature type="compositionally biased region" description="Low complexity" evidence="1">
    <location>
        <begin position="906"/>
        <end position="922"/>
    </location>
</feature>
<feature type="compositionally biased region" description="Polar residues" evidence="1">
    <location>
        <begin position="481"/>
        <end position="498"/>
    </location>
</feature>
<reference evidence="3 4" key="1">
    <citation type="journal article" date="2010" name="Nat. Biotechnol.">
        <title>Genome sequence of the model mushroom Schizophyllum commune.</title>
        <authorList>
            <person name="Ohm R.A."/>
            <person name="de Jong J.F."/>
            <person name="Lugones L.G."/>
            <person name="Aerts A."/>
            <person name="Kothe E."/>
            <person name="Stajich J.E."/>
            <person name="de Vries R.P."/>
            <person name="Record E."/>
            <person name="Levasseur A."/>
            <person name="Baker S.E."/>
            <person name="Bartholomew K.A."/>
            <person name="Coutinho P.M."/>
            <person name="Erdmann S."/>
            <person name="Fowler T.J."/>
            <person name="Gathman A.C."/>
            <person name="Lombard V."/>
            <person name="Henrissat B."/>
            <person name="Knabe N."/>
            <person name="Kuees U."/>
            <person name="Lilly W.W."/>
            <person name="Lindquist E."/>
            <person name="Lucas S."/>
            <person name="Magnuson J.K."/>
            <person name="Piumi F."/>
            <person name="Raudaskoski M."/>
            <person name="Salamov A."/>
            <person name="Schmutz J."/>
            <person name="Schwarze F.W.M.R."/>
            <person name="vanKuyk P.A."/>
            <person name="Horton J.S."/>
            <person name="Grigoriev I.V."/>
            <person name="Woesten H.A.B."/>
        </authorList>
    </citation>
    <scope>NUCLEOTIDE SEQUENCE [LARGE SCALE GENOMIC DNA]</scope>
    <source>
        <strain evidence="4">H4-8 / FGSC 9210</strain>
    </source>
</reference>